<evidence type="ECO:0000256" key="2">
    <source>
        <dbReference type="SAM" id="Phobius"/>
    </source>
</evidence>
<keyword evidence="4" id="KW-1185">Reference proteome</keyword>
<keyword evidence="2" id="KW-1133">Transmembrane helix</keyword>
<sequence length="339" mass="36233">MVEPLVSQVSQARPSWRGVFAGLLIGIVIVMAMISLALVLSSFMPFDLKGTSIAAGIYAALTALLSAFFAGFFAVKYSAPETLLGNGSVISPKNVTLTGILTAASILFATTLFTMNGATSILRGTGNVIGTTVSSAASTTANVLGSGAVAVGAASQNTQIQQKAQEALQKASANVSREDIESWIAKNTDGLNKEQVSATVNVLEKQINQTKQAVENLDFTNLDTWKNLDEHAKQHMAKIEKNLTGDDLIVALQKEGLSQEQALQIRDQVVSAYSEYKHKTEEYLTQTKQSVEDTINQTLQQAEDAARKVALYTGLFWLISALLTFFASIAGAKRAASDY</sequence>
<dbReference type="PATRIC" id="fig|1230338.3.peg.1716"/>
<keyword evidence="1" id="KW-0175">Coiled coil</keyword>
<dbReference type="STRING" id="1230338.MOMA_08026"/>
<keyword evidence="2" id="KW-0812">Transmembrane</keyword>
<dbReference type="OrthoDB" id="6647460at2"/>
<dbReference type="eggNOG" id="COG1196">
    <property type="taxonomic scope" value="Bacteria"/>
</dbReference>
<dbReference type="AlphaFoldDB" id="L2F7P6"/>
<evidence type="ECO:0000313" key="3">
    <source>
        <dbReference type="EMBL" id="ELA08493.1"/>
    </source>
</evidence>
<feature type="transmembrane region" description="Helical" evidence="2">
    <location>
        <begin position="309"/>
        <end position="332"/>
    </location>
</feature>
<accession>L2F7P6</accession>
<feature type="coiled-coil region" evidence="1">
    <location>
        <begin position="193"/>
        <end position="220"/>
    </location>
</feature>
<protein>
    <recommendedName>
        <fullName evidence="5">CAP-Gly protein</fullName>
    </recommendedName>
</protein>
<proteinExistence type="predicted"/>
<reference evidence="3 4" key="1">
    <citation type="journal article" date="2013" name="Genome Announc.">
        <title>Genome Sequence of Moraxella macacae 0408225, a Novel Bacterial Species Isolated from a Cynomolgus Macaque with Epistaxis.</title>
        <authorList>
            <person name="Ladner J.T."/>
            <person name="Whitehouse C.A."/>
            <person name="Koroleva G.I."/>
            <person name="Palacios G.F."/>
        </authorList>
    </citation>
    <scope>NUCLEOTIDE SEQUENCE [LARGE SCALE GENOMIC DNA]</scope>
    <source>
        <strain evidence="3 4">0408225</strain>
    </source>
</reference>
<dbReference type="RefSeq" id="WP_009502051.1">
    <property type="nucleotide sequence ID" value="NZ_ANIN01000002.1"/>
</dbReference>
<name>L2F7P6_9GAMM</name>
<feature type="transmembrane region" description="Helical" evidence="2">
    <location>
        <begin position="95"/>
        <end position="115"/>
    </location>
</feature>
<keyword evidence="2" id="KW-0472">Membrane</keyword>
<feature type="transmembrane region" description="Helical" evidence="2">
    <location>
        <begin position="53"/>
        <end position="75"/>
    </location>
</feature>
<feature type="transmembrane region" description="Helical" evidence="2">
    <location>
        <begin position="20"/>
        <end position="41"/>
    </location>
</feature>
<dbReference type="Proteomes" id="UP000023795">
    <property type="component" value="Unassembled WGS sequence"/>
</dbReference>
<gene>
    <name evidence="3" type="ORF">MOMA_08026</name>
</gene>
<evidence type="ECO:0008006" key="5">
    <source>
        <dbReference type="Google" id="ProtNLM"/>
    </source>
</evidence>
<comment type="caution">
    <text evidence="3">The sequence shown here is derived from an EMBL/GenBank/DDBJ whole genome shotgun (WGS) entry which is preliminary data.</text>
</comment>
<organism evidence="3 4">
    <name type="scientific">Moraxella macacae 0408225</name>
    <dbReference type="NCBI Taxonomy" id="1230338"/>
    <lineage>
        <taxon>Bacteria</taxon>
        <taxon>Pseudomonadati</taxon>
        <taxon>Pseudomonadota</taxon>
        <taxon>Gammaproteobacteria</taxon>
        <taxon>Moraxellales</taxon>
        <taxon>Moraxellaceae</taxon>
        <taxon>Moraxella</taxon>
    </lineage>
</organism>
<evidence type="ECO:0000256" key="1">
    <source>
        <dbReference type="SAM" id="Coils"/>
    </source>
</evidence>
<dbReference type="EMBL" id="ANIN01000002">
    <property type="protein sequence ID" value="ELA08493.1"/>
    <property type="molecule type" value="Genomic_DNA"/>
</dbReference>
<evidence type="ECO:0000313" key="4">
    <source>
        <dbReference type="Proteomes" id="UP000023795"/>
    </source>
</evidence>